<reference evidence="8 9" key="1">
    <citation type="submission" date="2024-03" db="EMBL/GenBank/DDBJ databases">
        <title>The Acrasis kona genome and developmental transcriptomes reveal deep origins of eukaryotic multicellular pathways.</title>
        <authorList>
            <person name="Sheikh S."/>
            <person name="Fu C.-J."/>
            <person name="Brown M.W."/>
            <person name="Baldauf S.L."/>
        </authorList>
    </citation>
    <scope>NUCLEOTIDE SEQUENCE [LARGE SCALE GENOMIC DNA]</scope>
    <source>
        <strain evidence="8 9">ATCC MYA-3509</strain>
    </source>
</reference>
<dbReference type="PANTHER" id="PTHR22604:SF105">
    <property type="entry name" value="TRANS-1,2-DIHYDROBENZENE-1,2-DIOL DEHYDROGENASE"/>
    <property type="match status" value="1"/>
</dbReference>
<comment type="similarity">
    <text evidence="1">Belongs to the Gfo/Idh/MocA family.</text>
</comment>
<comment type="caution">
    <text evidence="8">The sequence shown here is derived from an EMBL/GenBank/DDBJ whole genome shotgun (WGS) entry which is preliminary data.</text>
</comment>
<dbReference type="PANTHER" id="PTHR22604">
    <property type="entry name" value="OXIDOREDUCTASES"/>
    <property type="match status" value="1"/>
</dbReference>
<gene>
    <name evidence="8" type="ORF">AKO1_012857</name>
</gene>
<evidence type="ECO:0000256" key="5">
    <source>
        <dbReference type="ARBA" id="ARBA00049233"/>
    </source>
</evidence>
<evidence type="ECO:0000256" key="2">
    <source>
        <dbReference type="ARBA" id="ARBA00023002"/>
    </source>
</evidence>
<dbReference type="InterPro" id="IPR036291">
    <property type="entry name" value="NAD(P)-bd_dom_sf"/>
</dbReference>
<keyword evidence="9" id="KW-1185">Reference proteome</keyword>
<keyword evidence="2" id="KW-0560">Oxidoreductase</keyword>
<dbReference type="GO" id="GO:0000166">
    <property type="term" value="F:nucleotide binding"/>
    <property type="evidence" value="ECO:0007669"/>
    <property type="project" value="InterPro"/>
</dbReference>
<organism evidence="8 9">
    <name type="scientific">Acrasis kona</name>
    <dbReference type="NCBI Taxonomy" id="1008807"/>
    <lineage>
        <taxon>Eukaryota</taxon>
        <taxon>Discoba</taxon>
        <taxon>Heterolobosea</taxon>
        <taxon>Tetramitia</taxon>
        <taxon>Eutetramitia</taxon>
        <taxon>Acrasidae</taxon>
        <taxon>Acrasis</taxon>
    </lineage>
</organism>
<dbReference type="GO" id="GO:0047837">
    <property type="term" value="F:D-xylose 1-dehydrogenase (NADP+) activity"/>
    <property type="evidence" value="ECO:0007669"/>
    <property type="project" value="UniProtKB-EC"/>
</dbReference>
<dbReference type="EMBL" id="JAOPGA020000730">
    <property type="protein sequence ID" value="KAL0481072.1"/>
    <property type="molecule type" value="Genomic_DNA"/>
</dbReference>
<evidence type="ECO:0000259" key="6">
    <source>
        <dbReference type="Pfam" id="PF01408"/>
    </source>
</evidence>
<evidence type="ECO:0000256" key="3">
    <source>
        <dbReference type="ARBA" id="ARBA00038984"/>
    </source>
</evidence>
<dbReference type="Pfam" id="PF22725">
    <property type="entry name" value="GFO_IDH_MocA_C3"/>
    <property type="match status" value="1"/>
</dbReference>
<evidence type="ECO:0000256" key="1">
    <source>
        <dbReference type="ARBA" id="ARBA00010928"/>
    </source>
</evidence>
<protein>
    <recommendedName>
        <fullName evidence="3">D-xylose 1-dehydrogenase (NADP(+), D-xylono-1,5-lactone-forming)</fullName>
        <ecNumber evidence="3">1.1.1.179</ecNumber>
    </recommendedName>
    <alternativeName>
        <fullName evidence="4">D-xylose-NADP dehydrogenase</fullName>
    </alternativeName>
</protein>
<feature type="domain" description="GFO/IDH/MocA-like oxidoreductase" evidence="7">
    <location>
        <begin position="193"/>
        <end position="317"/>
    </location>
</feature>
<evidence type="ECO:0000256" key="4">
    <source>
        <dbReference type="ARBA" id="ARBA00042988"/>
    </source>
</evidence>
<name>A0AAW2YXQ7_9EUKA</name>
<dbReference type="SUPFAM" id="SSF55347">
    <property type="entry name" value="Glyceraldehyde-3-phosphate dehydrogenase-like, C-terminal domain"/>
    <property type="match status" value="1"/>
</dbReference>
<proteinExistence type="inferred from homology"/>
<accession>A0AAW2YXQ7</accession>
<dbReference type="InterPro" id="IPR000683">
    <property type="entry name" value="Gfo/Idh/MocA-like_OxRdtase_N"/>
</dbReference>
<dbReference type="Gene3D" id="3.30.360.10">
    <property type="entry name" value="Dihydrodipicolinate Reductase, domain 2"/>
    <property type="match status" value="1"/>
</dbReference>
<evidence type="ECO:0000313" key="9">
    <source>
        <dbReference type="Proteomes" id="UP001431209"/>
    </source>
</evidence>
<dbReference type="InterPro" id="IPR055170">
    <property type="entry name" value="GFO_IDH_MocA-like_dom"/>
</dbReference>
<sequence length="406" mass="45248">MRTVLIITVSISLIIVSSIYSTDYPNIILRICNILGYGRTIPKVEKTIRIGVLGAANIAGLALIWPSKYIPTVEITTIAARSKQRAQAYAEQKGIPRVLDNYDDLINDPDIDAIYNPLPNSHHYEWTIKAIKAGKHVLCEKPFTSNAEEAESIAQAIKEQNTKGGANSPNQRFPGDVVVIEAMHWRMHPLALRIKEIINCGALGRILYTTTSMIVPYMPKDDIRFDFSLSGGAMMDVGAYAVSTSRWVSEQVDDPDYMEPEVLSATADMMPESDNIDTGMQAVLKYPNGVISNIKCSLWGGLKISPSISIVGDKGSLYVYNFVFPSAYHYLTVRDVNQTEYTEKVYGHGGPTFRYQLDAFSKVVRGEIKDWKSVGMPTIQDSITNMKVIDMIYQKSGLGKRARRKF</sequence>
<comment type="catalytic activity">
    <reaction evidence="5">
        <text>D-xylose + NADP(+) = D-xylono-1,5-lactone + NADPH + H(+)</text>
        <dbReference type="Rhea" id="RHEA:22000"/>
        <dbReference type="ChEBI" id="CHEBI:15378"/>
        <dbReference type="ChEBI" id="CHEBI:15867"/>
        <dbReference type="ChEBI" id="CHEBI:53455"/>
        <dbReference type="ChEBI" id="CHEBI:57783"/>
        <dbReference type="ChEBI" id="CHEBI:58349"/>
        <dbReference type="EC" id="1.1.1.179"/>
    </reaction>
</comment>
<dbReference type="Gene3D" id="3.40.50.720">
    <property type="entry name" value="NAD(P)-binding Rossmann-like Domain"/>
    <property type="match status" value="1"/>
</dbReference>
<evidence type="ECO:0000259" key="7">
    <source>
        <dbReference type="Pfam" id="PF22725"/>
    </source>
</evidence>
<dbReference type="EC" id="1.1.1.179" evidence="3"/>
<dbReference type="InterPro" id="IPR050984">
    <property type="entry name" value="Gfo/Idh/MocA_domain"/>
</dbReference>
<feature type="domain" description="Gfo/Idh/MocA-like oxidoreductase N-terminal" evidence="6">
    <location>
        <begin position="48"/>
        <end position="162"/>
    </location>
</feature>
<dbReference type="SUPFAM" id="SSF51735">
    <property type="entry name" value="NAD(P)-binding Rossmann-fold domains"/>
    <property type="match status" value="1"/>
</dbReference>
<evidence type="ECO:0000313" key="8">
    <source>
        <dbReference type="EMBL" id="KAL0481072.1"/>
    </source>
</evidence>
<dbReference type="Pfam" id="PF01408">
    <property type="entry name" value="GFO_IDH_MocA"/>
    <property type="match status" value="1"/>
</dbReference>
<dbReference type="Proteomes" id="UP001431209">
    <property type="component" value="Unassembled WGS sequence"/>
</dbReference>
<dbReference type="AlphaFoldDB" id="A0AAW2YXQ7"/>